<evidence type="ECO:0000313" key="3">
    <source>
        <dbReference type="Proteomes" id="UP001152049"/>
    </source>
</evidence>
<dbReference type="Proteomes" id="UP001152049">
    <property type="component" value="Unassembled WGS sequence"/>
</dbReference>
<evidence type="ECO:0000256" key="1">
    <source>
        <dbReference type="SAM" id="MobiDB-lite"/>
    </source>
</evidence>
<protein>
    <submittedName>
        <fullName evidence="2">Uncharacterized protein</fullName>
    </submittedName>
</protein>
<comment type="caution">
    <text evidence="2">The sequence shown here is derived from an EMBL/GenBank/DDBJ whole genome shotgun (WGS) entry which is preliminary data.</text>
</comment>
<accession>A0A9W8V862</accession>
<reference evidence="2" key="1">
    <citation type="submission" date="2022-09" db="EMBL/GenBank/DDBJ databases">
        <title>Fusarium specimens isolated from Avocado Roots.</title>
        <authorList>
            <person name="Stajich J."/>
            <person name="Roper C."/>
            <person name="Heimlech-Rivalta G."/>
        </authorList>
    </citation>
    <scope>NUCLEOTIDE SEQUENCE</scope>
    <source>
        <strain evidence="2">CF00136</strain>
    </source>
</reference>
<dbReference type="AlphaFoldDB" id="A0A9W8V862"/>
<feature type="region of interest" description="Disordered" evidence="1">
    <location>
        <begin position="1"/>
        <end position="23"/>
    </location>
</feature>
<feature type="compositionally biased region" description="Polar residues" evidence="1">
    <location>
        <begin position="1"/>
        <end position="10"/>
    </location>
</feature>
<feature type="region of interest" description="Disordered" evidence="1">
    <location>
        <begin position="59"/>
        <end position="83"/>
    </location>
</feature>
<name>A0A9W8V862_9HYPO</name>
<proteinExistence type="predicted"/>
<feature type="compositionally biased region" description="Low complexity" evidence="1">
    <location>
        <begin position="59"/>
        <end position="68"/>
    </location>
</feature>
<keyword evidence="3" id="KW-1185">Reference proteome</keyword>
<gene>
    <name evidence="2" type="ORF">NW762_012987</name>
</gene>
<organism evidence="2 3">
    <name type="scientific">Fusarium torreyae</name>
    <dbReference type="NCBI Taxonomy" id="1237075"/>
    <lineage>
        <taxon>Eukaryota</taxon>
        <taxon>Fungi</taxon>
        <taxon>Dikarya</taxon>
        <taxon>Ascomycota</taxon>
        <taxon>Pezizomycotina</taxon>
        <taxon>Sordariomycetes</taxon>
        <taxon>Hypocreomycetidae</taxon>
        <taxon>Hypocreales</taxon>
        <taxon>Nectriaceae</taxon>
        <taxon>Fusarium</taxon>
    </lineage>
</organism>
<evidence type="ECO:0000313" key="2">
    <source>
        <dbReference type="EMBL" id="KAJ4247778.1"/>
    </source>
</evidence>
<dbReference type="EMBL" id="JAOQAZ010000038">
    <property type="protein sequence ID" value="KAJ4247778.1"/>
    <property type="molecule type" value="Genomic_DNA"/>
</dbReference>
<sequence length="83" mass="8885">MPKNSYNAKSGGSRRPEAVAENASKFRGKWLHWATEAQKQPSQSSLVEEEEAKIMPEAQAAVEVEATASGGFPDHDPSLTGDG</sequence>